<dbReference type="AlphaFoldDB" id="A0AAQ3MKP8"/>
<sequence>MNFTLLTNSVINFTKHCTSLHPSGLGVYINFNCSEIEHVKDEERDLSHVGHALVVMASTSDFHLQVVLLSANDGCLYMRYMQCSYYKKWLSGCGGVETKVSDISIQDGGE</sequence>
<proteinExistence type="predicted"/>
<evidence type="ECO:0000313" key="1">
    <source>
        <dbReference type="EMBL" id="WVY92927.1"/>
    </source>
</evidence>
<dbReference type="EMBL" id="CP144691">
    <property type="protein sequence ID" value="WVY92927.1"/>
    <property type="molecule type" value="Genomic_DNA"/>
</dbReference>
<keyword evidence="2" id="KW-1185">Reference proteome</keyword>
<protein>
    <submittedName>
        <fullName evidence="1">Uncharacterized protein</fullName>
    </submittedName>
</protein>
<name>A0AAQ3MKP8_VIGMU</name>
<gene>
    <name evidence="1" type="ORF">V8G54_032015</name>
</gene>
<dbReference type="Proteomes" id="UP001374535">
    <property type="component" value="Chromosome 10"/>
</dbReference>
<reference evidence="1 2" key="1">
    <citation type="journal article" date="2023" name="Life. Sci Alliance">
        <title>Evolutionary insights into 3D genome organization and epigenetic landscape of Vigna mungo.</title>
        <authorList>
            <person name="Junaid A."/>
            <person name="Singh B."/>
            <person name="Bhatia S."/>
        </authorList>
    </citation>
    <scope>NUCLEOTIDE SEQUENCE [LARGE SCALE GENOMIC DNA]</scope>
    <source>
        <strain evidence="1">Urdbean</strain>
    </source>
</reference>
<organism evidence="1 2">
    <name type="scientific">Vigna mungo</name>
    <name type="common">Black gram</name>
    <name type="synonym">Phaseolus mungo</name>
    <dbReference type="NCBI Taxonomy" id="3915"/>
    <lineage>
        <taxon>Eukaryota</taxon>
        <taxon>Viridiplantae</taxon>
        <taxon>Streptophyta</taxon>
        <taxon>Embryophyta</taxon>
        <taxon>Tracheophyta</taxon>
        <taxon>Spermatophyta</taxon>
        <taxon>Magnoliopsida</taxon>
        <taxon>eudicotyledons</taxon>
        <taxon>Gunneridae</taxon>
        <taxon>Pentapetalae</taxon>
        <taxon>rosids</taxon>
        <taxon>fabids</taxon>
        <taxon>Fabales</taxon>
        <taxon>Fabaceae</taxon>
        <taxon>Papilionoideae</taxon>
        <taxon>50 kb inversion clade</taxon>
        <taxon>NPAAA clade</taxon>
        <taxon>indigoferoid/millettioid clade</taxon>
        <taxon>Phaseoleae</taxon>
        <taxon>Vigna</taxon>
    </lineage>
</organism>
<accession>A0AAQ3MKP8</accession>
<evidence type="ECO:0000313" key="2">
    <source>
        <dbReference type="Proteomes" id="UP001374535"/>
    </source>
</evidence>